<reference evidence="5 6" key="1">
    <citation type="submission" date="2017-03" db="EMBL/GenBank/DDBJ databases">
        <authorList>
            <person name="Afonso C.L."/>
            <person name="Miller P.J."/>
            <person name="Scott M.A."/>
            <person name="Spackman E."/>
            <person name="Goraichik I."/>
            <person name="Dimitrov K.M."/>
            <person name="Suarez D.L."/>
            <person name="Swayne D.E."/>
        </authorList>
    </citation>
    <scope>NUCLEOTIDE SEQUENCE [LARGE SCALE GENOMIC DNA]</scope>
    <source>
        <strain evidence="5 6">CECT 7639</strain>
    </source>
</reference>
<dbReference type="CDD" id="cd11592">
    <property type="entry name" value="Agmatinase_PAH"/>
    <property type="match status" value="1"/>
</dbReference>
<dbReference type="EMBL" id="FWFO01000001">
    <property type="protein sequence ID" value="SLN12758.1"/>
    <property type="molecule type" value="Genomic_DNA"/>
</dbReference>
<dbReference type="EC" id="3.5.3.11" evidence="5"/>
<evidence type="ECO:0000256" key="2">
    <source>
        <dbReference type="ARBA" id="ARBA00022723"/>
    </source>
</evidence>
<dbReference type="PANTHER" id="PTHR11358:SF26">
    <property type="entry name" value="GUANIDINO ACID HYDROLASE, MITOCHONDRIAL"/>
    <property type="match status" value="1"/>
</dbReference>
<dbReference type="NCBIfam" id="NF002564">
    <property type="entry name" value="PRK02190.1"/>
    <property type="match status" value="1"/>
</dbReference>
<protein>
    <submittedName>
        <fullName evidence="5">Agmatinase</fullName>
        <ecNumber evidence="5">3.5.3.11</ecNumber>
    </submittedName>
</protein>
<keyword evidence="2" id="KW-0479">Metal-binding</keyword>
<dbReference type="InterPro" id="IPR023696">
    <property type="entry name" value="Ureohydrolase_dom_sf"/>
</dbReference>
<dbReference type="Gene3D" id="3.40.800.10">
    <property type="entry name" value="Ureohydrolase domain"/>
    <property type="match status" value="1"/>
</dbReference>
<dbReference type="PROSITE" id="PS51409">
    <property type="entry name" value="ARGINASE_2"/>
    <property type="match status" value="1"/>
</dbReference>
<dbReference type="RefSeq" id="WP_085793895.1">
    <property type="nucleotide sequence ID" value="NZ_FWFO01000001.1"/>
</dbReference>
<evidence type="ECO:0000256" key="3">
    <source>
        <dbReference type="ARBA" id="ARBA00022801"/>
    </source>
</evidence>
<dbReference type="PROSITE" id="PS01053">
    <property type="entry name" value="ARGINASE_1"/>
    <property type="match status" value="1"/>
</dbReference>
<comment type="similarity">
    <text evidence="1">Belongs to the arginase family. Agmatinase subfamily.</text>
</comment>
<dbReference type="PANTHER" id="PTHR11358">
    <property type="entry name" value="ARGINASE/AGMATINASE"/>
    <property type="match status" value="1"/>
</dbReference>
<dbReference type="NCBIfam" id="TIGR01230">
    <property type="entry name" value="agmatinase"/>
    <property type="match status" value="1"/>
</dbReference>
<dbReference type="InterPro" id="IPR006035">
    <property type="entry name" value="Ureohydrolase"/>
</dbReference>
<evidence type="ECO:0000256" key="1">
    <source>
        <dbReference type="ARBA" id="ARBA00009227"/>
    </source>
</evidence>
<dbReference type="SUPFAM" id="SSF52768">
    <property type="entry name" value="Arginase/deacetylase"/>
    <property type="match status" value="1"/>
</dbReference>
<dbReference type="InterPro" id="IPR020855">
    <property type="entry name" value="Ureohydrolase_Mn_BS"/>
</dbReference>
<gene>
    <name evidence="5" type="primary">speB_1</name>
    <name evidence="5" type="ORF">TRL7639_00132</name>
</gene>
<dbReference type="GO" id="GO:0046872">
    <property type="term" value="F:metal ion binding"/>
    <property type="evidence" value="ECO:0007669"/>
    <property type="project" value="UniProtKB-KW"/>
</dbReference>
<organism evidence="5 6">
    <name type="scientific">Falsiruegeria litorea R37</name>
    <dbReference type="NCBI Taxonomy" id="1200284"/>
    <lineage>
        <taxon>Bacteria</taxon>
        <taxon>Pseudomonadati</taxon>
        <taxon>Pseudomonadota</taxon>
        <taxon>Alphaproteobacteria</taxon>
        <taxon>Rhodobacterales</taxon>
        <taxon>Roseobacteraceae</taxon>
        <taxon>Falsiruegeria</taxon>
    </lineage>
</organism>
<dbReference type="InterPro" id="IPR005925">
    <property type="entry name" value="Agmatinase-rel"/>
</dbReference>
<dbReference type="OrthoDB" id="9788689at2"/>
<proteinExistence type="inferred from homology"/>
<keyword evidence="6" id="KW-1185">Reference proteome</keyword>
<sequence length="309" mass="33089">MRTDLKGTQCENTFAGALSFMRRKYSRDLAGVDVAVTGIPFDCAVSHRPGARFGPAAIRKASAHFATGPIWPWKFDPFDTLAAIDYGDCPVDYADAPSIDATIQAHVRPIVESGAYLLSLGGDYYCSYPLLKAVAAVHGPLAFIHFDAHRDVEPSDDRVQDHGAIFGYAIEDGVIDPKKSVQIGIRTTFEGEGDFGMTILGADKVHASSPGEIAEIVRKVVGDNKTYLTFDIDCLDPAFAPGTGTPVPGGLSSYQALSIRRELTDINIVASDLVEVLPAHDVVDITALAAAMVCAEMLCLRAARVSRKS</sequence>
<accession>A0A1Y5RE38</accession>
<dbReference type="AlphaFoldDB" id="A0A1Y5RE38"/>
<dbReference type="GO" id="GO:0033389">
    <property type="term" value="P:putrescine biosynthetic process from arginine, via agmatine"/>
    <property type="evidence" value="ECO:0007669"/>
    <property type="project" value="TreeGrafter"/>
</dbReference>
<evidence type="ECO:0000256" key="4">
    <source>
        <dbReference type="RuleBase" id="RU003684"/>
    </source>
</evidence>
<dbReference type="Pfam" id="PF00491">
    <property type="entry name" value="Arginase"/>
    <property type="match status" value="1"/>
</dbReference>
<dbReference type="Proteomes" id="UP000193077">
    <property type="component" value="Unassembled WGS sequence"/>
</dbReference>
<evidence type="ECO:0000313" key="5">
    <source>
        <dbReference type="EMBL" id="SLN12758.1"/>
    </source>
</evidence>
<name>A0A1Y5RE38_9RHOB</name>
<dbReference type="GO" id="GO:0008783">
    <property type="term" value="F:agmatinase activity"/>
    <property type="evidence" value="ECO:0007669"/>
    <property type="project" value="UniProtKB-EC"/>
</dbReference>
<dbReference type="PIRSF" id="PIRSF036979">
    <property type="entry name" value="Arginase"/>
    <property type="match status" value="1"/>
</dbReference>
<evidence type="ECO:0000313" key="6">
    <source>
        <dbReference type="Proteomes" id="UP000193077"/>
    </source>
</evidence>
<keyword evidence="3 4" id="KW-0378">Hydrolase</keyword>